<dbReference type="FunFam" id="1.20.1070.10:FF:000304">
    <property type="entry name" value="Trissin receptor, isoform C"/>
    <property type="match status" value="1"/>
</dbReference>
<feature type="compositionally biased region" description="Low complexity" evidence="11">
    <location>
        <begin position="307"/>
        <end position="320"/>
    </location>
</feature>
<dbReference type="CDD" id="cd15012">
    <property type="entry name" value="7tmA_Trissin_R"/>
    <property type="match status" value="1"/>
</dbReference>
<evidence type="ECO:0000259" key="13">
    <source>
        <dbReference type="PROSITE" id="PS50262"/>
    </source>
</evidence>
<feature type="transmembrane region" description="Helical" evidence="12">
    <location>
        <begin position="525"/>
        <end position="544"/>
    </location>
</feature>
<dbReference type="GO" id="GO:0032870">
    <property type="term" value="P:cellular response to hormone stimulus"/>
    <property type="evidence" value="ECO:0007669"/>
    <property type="project" value="TreeGrafter"/>
</dbReference>
<evidence type="ECO:0000256" key="1">
    <source>
        <dbReference type="ARBA" id="ARBA00004651"/>
    </source>
</evidence>
<dbReference type="GO" id="GO:0042277">
    <property type="term" value="F:peptide binding"/>
    <property type="evidence" value="ECO:0007669"/>
    <property type="project" value="TreeGrafter"/>
</dbReference>
<feature type="transmembrane region" description="Helical" evidence="12">
    <location>
        <begin position="480"/>
        <end position="505"/>
    </location>
</feature>
<keyword evidence="5 12" id="KW-1133">Transmembrane helix</keyword>
<evidence type="ECO:0000313" key="14">
    <source>
        <dbReference type="EnsemblMetazoa" id="SCAU014387-PA"/>
    </source>
</evidence>
<keyword evidence="3" id="KW-1003">Cell membrane</keyword>
<feature type="compositionally biased region" description="Polar residues" evidence="11">
    <location>
        <begin position="928"/>
        <end position="946"/>
    </location>
</feature>
<feature type="compositionally biased region" description="Basic residues" evidence="11">
    <location>
        <begin position="788"/>
        <end position="801"/>
    </location>
</feature>
<keyword evidence="15" id="KW-1185">Reference proteome</keyword>
<evidence type="ECO:0000256" key="7">
    <source>
        <dbReference type="ARBA" id="ARBA00023136"/>
    </source>
</evidence>
<dbReference type="InterPro" id="IPR017452">
    <property type="entry name" value="GPCR_Rhodpsn_7TM"/>
</dbReference>
<evidence type="ECO:0000256" key="5">
    <source>
        <dbReference type="ARBA" id="ARBA00022989"/>
    </source>
</evidence>
<evidence type="ECO:0000256" key="2">
    <source>
        <dbReference type="ARBA" id="ARBA00010663"/>
    </source>
</evidence>
<evidence type="ECO:0000256" key="4">
    <source>
        <dbReference type="ARBA" id="ARBA00022692"/>
    </source>
</evidence>
<feature type="region of interest" description="Disordered" evidence="11">
    <location>
        <begin position="279"/>
        <end position="321"/>
    </location>
</feature>
<feature type="transmembrane region" description="Helical" evidence="12">
    <location>
        <begin position="613"/>
        <end position="639"/>
    </location>
</feature>
<dbReference type="VEuPathDB" id="VectorBase:SCAU014387"/>
<keyword evidence="6 10" id="KW-0297">G-protein coupled receptor</keyword>
<feature type="compositionally biased region" description="Polar residues" evidence="11">
    <location>
        <begin position="692"/>
        <end position="717"/>
    </location>
</feature>
<dbReference type="PRINTS" id="PR01012">
    <property type="entry name" value="NRPEPTIDEYR"/>
</dbReference>
<feature type="transmembrane region" description="Helical" evidence="12">
    <location>
        <begin position="870"/>
        <end position="893"/>
    </location>
</feature>
<feature type="region of interest" description="Disordered" evidence="11">
    <location>
        <begin position="664"/>
        <end position="741"/>
    </location>
</feature>
<organism evidence="14 15">
    <name type="scientific">Stomoxys calcitrans</name>
    <name type="common">Stable fly</name>
    <name type="synonym">Conops calcitrans</name>
    <dbReference type="NCBI Taxonomy" id="35570"/>
    <lineage>
        <taxon>Eukaryota</taxon>
        <taxon>Metazoa</taxon>
        <taxon>Ecdysozoa</taxon>
        <taxon>Arthropoda</taxon>
        <taxon>Hexapoda</taxon>
        <taxon>Insecta</taxon>
        <taxon>Pterygota</taxon>
        <taxon>Neoptera</taxon>
        <taxon>Endopterygota</taxon>
        <taxon>Diptera</taxon>
        <taxon>Brachycera</taxon>
        <taxon>Muscomorpha</taxon>
        <taxon>Muscoidea</taxon>
        <taxon>Muscidae</taxon>
        <taxon>Stomoxys</taxon>
    </lineage>
</organism>
<feature type="transmembrane region" description="Helical" evidence="12">
    <location>
        <begin position="556"/>
        <end position="574"/>
    </location>
</feature>
<dbReference type="PANTHER" id="PTHR24241:SF194">
    <property type="entry name" value="TRISSIN RECEPTOR"/>
    <property type="match status" value="1"/>
</dbReference>
<feature type="region of interest" description="Disordered" evidence="11">
    <location>
        <begin position="762"/>
        <end position="819"/>
    </location>
</feature>
<dbReference type="GO" id="GO:0004983">
    <property type="term" value="F:neuropeptide Y receptor activity"/>
    <property type="evidence" value="ECO:0007669"/>
    <property type="project" value="InterPro"/>
</dbReference>
<feature type="transmembrane region" description="Helical" evidence="12">
    <location>
        <begin position="830"/>
        <end position="850"/>
    </location>
</feature>
<evidence type="ECO:0000256" key="9">
    <source>
        <dbReference type="ARBA" id="ARBA00023224"/>
    </source>
</evidence>
<comment type="similarity">
    <text evidence="2 10">Belongs to the G-protein coupled receptor 1 family.</text>
</comment>
<feature type="domain" description="G-protein coupled receptors family 1 profile" evidence="13">
    <location>
        <begin position="460"/>
        <end position="890"/>
    </location>
</feature>
<keyword evidence="7 12" id="KW-0472">Membrane</keyword>
<reference evidence="14" key="1">
    <citation type="submission" date="2020-05" db="UniProtKB">
        <authorList>
            <consortium name="EnsemblMetazoa"/>
        </authorList>
    </citation>
    <scope>IDENTIFICATION</scope>
    <source>
        <strain evidence="14">USDA</strain>
    </source>
</reference>
<feature type="compositionally biased region" description="Polar residues" evidence="11">
    <location>
        <begin position="296"/>
        <end position="306"/>
    </location>
</feature>
<dbReference type="Proteomes" id="UP000095300">
    <property type="component" value="Unassembled WGS sequence"/>
</dbReference>
<accession>A0A1I8Q6N4</accession>
<dbReference type="PROSITE" id="PS00237">
    <property type="entry name" value="G_PROTEIN_RECEP_F1_1"/>
    <property type="match status" value="1"/>
</dbReference>
<evidence type="ECO:0000256" key="8">
    <source>
        <dbReference type="ARBA" id="ARBA00023170"/>
    </source>
</evidence>
<evidence type="ECO:0000256" key="11">
    <source>
        <dbReference type="SAM" id="MobiDB-lite"/>
    </source>
</evidence>
<dbReference type="EnsemblMetazoa" id="SCAU014387-RA">
    <property type="protein sequence ID" value="SCAU014387-PA"/>
    <property type="gene ID" value="SCAU014387"/>
</dbReference>
<dbReference type="Pfam" id="PF00001">
    <property type="entry name" value="7tm_1"/>
    <property type="match status" value="1"/>
</dbReference>
<dbReference type="OrthoDB" id="5964776at2759"/>
<keyword evidence="4 10" id="KW-0812">Transmembrane</keyword>
<proteinExistence type="inferred from homology"/>
<dbReference type="PRINTS" id="PR00237">
    <property type="entry name" value="GPCRRHODOPSN"/>
</dbReference>
<evidence type="ECO:0000256" key="3">
    <source>
        <dbReference type="ARBA" id="ARBA00022475"/>
    </source>
</evidence>
<evidence type="ECO:0000256" key="12">
    <source>
        <dbReference type="SAM" id="Phobius"/>
    </source>
</evidence>
<feature type="compositionally biased region" description="Basic residues" evidence="11">
    <location>
        <begin position="664"/>
        <end position="687"/>
    </location>
</feature>
<dbReference type="InterPro" id="IPR000611">
    <property type="entry name" value="NPY_rcpt"/>
</dbReference>
<sequence length="946" mass="106064">MNHRPMPHNIALGQRGHMEEPYKLQDNRFITTMCDCRQVTNKYHKNSHKRKPNKRTKIRFKSMGEMSVQDNVSREDNMSSQLTALAKETEEVNRLTAYTELKHYGKTSLDYADLPKANSNSHKLSCPCRPINLALCESAQSYPKESALCESIIKSSSSSTSTSKPFCRQCALSKSNINMTPGPSDCCSRLFANAGSYNLLQRLVVPLVWHLTASSVIALLATLCYCLAYAQGVMATTLASRTVEQMMTPAMSSASTPLTGLVTLASHLEGAMNNNNAMMANRNSQRSGNKRLYGKSSPSTTATLYPSSMNYSSSSSGSNSDIDMPIKKDTIGANIIWTTSINTTTEMTILNDVSASLPISSSSATSVYVGHTSPRPTSTPATWYPFNGVDVSLAPALNESNSQNSSHLDDGFGMSGLDDGEAFDDMEDVKDPKDYIFDRTDVRIIFITLYTMVFCCCFFGNLLVILVVTLSRRLRSITNFFLANLALADFCVGVFCVMQTLSLYLIDSWVFGEFLCRMYQFVQSLSYTASIFILVVICMERYFAIVHPITCKQILTAARLRMVILTVWITSAVYSTPKFVFSKTVINVYKEGGREEVICVLDRKMFNSKLLDMINFGLLYVIPLLVMTVLYSKIAIALWRSSRGLSHHLAQQENSMGLHNSMYHHHQHHHHHQNHLLHNSGHHHHPNNHPSSTSQQHTGLGTPISAGSVTSSTLSRKGSSKYEKRRVDISESQHDNLQVSLDADRPVVSACRKPSFFQHHNHLAHHQQQQQQQQQQHHNQTTALTSGNHHRSHLHHNHGSHHGGSGMHGSQRVSHISHSSNNVLRARRGVVRMLIIFVLTFALCNLPCHARKMWQYWSHSYRGDSNFNALLTPLTFLVTYFNSGINPLLYAFLSRNFRKGMRELLMCSWRKSKTKSSTNSSMHHKRTALQTHSLPTDTTHIGNEQL</sequence>
<gene>
    <name evidence="14" type="primary">106088404</name>
</gene>
<dbReference type="AlphaFoldDB" id="A0A1I8Q6N4"/>
<keyword evidence="8 10" id="KW-0675">Receptor</keyword>
<dbReference type="PROSITE" id="PS50262">
    <property type="entry name" value="G_PROTEIN_RECEP_F1_2"/>
    <property type="match status" value="1"/>
</dbReference>
<feature type="transmembrane region" description="Helical" evidence="12">
    <location>
        <begin position="444"/>
        <end position="468"/>
    </location>
</feature>
<protein>
    <recommendedName>
        <fullName evidence="13">G-protein coupled receptors family 1 profile domain-containing protein</fullName>
    </recommendedName>
</protein>
<evidence type="ECO:0000313" key="15">
    <source>
        <dbReference type="Proteomes" id="UP000095300"/>
    </source>
</evidence>
<evidence type="ECO:0000256" key="10">
    <source>
        <dbReference type="RuleBase" id="RU000688"/>
    </source>
</evidence>
<feature type="region of interest" description="Disordered" evidence="11">
    <location>
        <begin position="914"/>
        <end position="946"/>
    </location>
</feature>
<name>A0A1I8Q6N4_STOCA</name>
<dbReference type="STRING" id="35570.A0A1I8Q6N4"/>
<feature type="compositionally biased region" description="Low complexity" evidence="11">
    <location>
        <begin position="766"/>
        <end position="787"/>
    </location>
</feature>
<keyword evidence="9 10" id="KW-0807">Transducer</keyword>
<evidence type="ECO:0000256" key="6">
    <source>
        <dbReference type="ARBA" id="ARBA00023040"/>
    </source>
</evidence>
<comment type="subcellular location">
    <subcellularLocation>
        <location evidence="1">Cell membrane</location>
        <topology evidence="1">Multi-pass membrane protein</topology>
    </subcellularLocation>
</comment>
<dbReference type="GO" id="GO:0005886">
    <property type="term" value="C:plasma membrane"/>
    <property type="evidence" value="ECO:0007669"/>
    <property type="project" value="UniProtKB-SubCell"/>
</dbReference>
<dbReference type="SUPFAM" id="SSF81321">
    <property type="entry name" value="Family A G protein-coupled receptor-like"/>
    <property type="match status" value="1"/>
</dbReference>
<dbReference type="InterPro" id="IPR000276">
    <property type="entry name" value="GPCR_Rhodpsn"/>
</dbReference>
<dbReference type="PANTHER" id="PTHR24241">
    <property type="entry name" value="NEUROPEPTIDE RECEPTOR-RELATED G-PROTEIN COUPLED RECEPTOR"/>
    <property type="match status" value="1"/>
</dbReference>
<dbReference type="Gene3D" id="1.20.1070.10">
    <property type="entry name" value="Rhodopsin 7-helix transmembrane proteins"/>
    <property type="match status" value="2"/>
</dbReference>
<feature type="compositionally biased region" description="Basic and acidic residues" evidence="11">
    <location>
        <begin position="720"/>
        <end position="734"/>
    </location>
</feature>